<dbReference type="AlphaFoldDB" id="A0AAV4LW69"/>
<evidence type="ECO:0000256" key="4">
    <source>
        <dbReference type="SAM" id="SignalP"/>
    </source>
</evidence>
<evidence type="ECO:0000256" key="3">
    <source>
        <dbReference type="ARBA" id="ARBA00023274"/>
    </source>
</evidence>
<evidence type="ECO:0000256" key="2">
    <source>
        <dbReference type="ARBA" id="ARBA00022980"/>
    </source>
</evidence>
<keyword evidence="6" id="KW-1185">Reference proteome</keyword>
<dbReference type="Proteomes" id="UP001497744">
    <property type="component" value="Unassembled WGS sequence"/>
</dbReference>
<proteinExistence type="inferred from homology"/>
<dbReference type="CDD" id="cd00432">
    <property type="entry name" value="Ribosomal_L18_L5e"/>
    <property type="match status" value="1"/>
</dbReference>
<keyword evidence="3" id="KW-0687">Ribonucleoprotein</keyword>
<comment type="caution">
    <text evidence="5">The sequence shown here is derived from an EMBL/GenBank/DDBJ whole genome shotgun (WGS) entry which is preliminary data.</text>
</comment>
<dbReference type="InterPro" id="IPR005484">
    <property type="entry name" value="Ribosomal_uL18_bac/plant/anim"/>
</dbReference>
<protein>
    <submittedName>
        <fullName evidence="5">Apicoplast ribosomal protein L18, putative</fullName>
    </submittedName>
</protein>
<sequence length="217" mass="24727">MLPPLWLLPFVVALLAGSSAFNATRLSAFSRRPVALSRDSRREWNLQLTRRSELHGFPKPRKLHKRPFWADIFDEEVEIEPLGPPCPKLMDDVARGERRLRFTLKRSNRQMCATIVDDVARHVHCFMSTNFRYLAHIFGQEPTNHRGYDFSPPPSSAATLMRNKGGNVRAAYELGKLIGRQARAKGISRVVFDRAGYRYHGRVEALAIGARKVGLDF</sequence>
<organism evidence="5 6">
    <name type="scientific">Babesia caballi</name>
    <dbReference type="NCBI Taxonomy" id="5871"/>
    <lineage>
        <taxon>Eukaryota</taxon>
        <taxon>Sar</taxon>
        <taxon>Alveolata</taxon>
        <taxon>Apicomplexa</taxon>
        <taxon>Aconoidasida</taxon>
        <taxon>Piroplasmida</taxon>
        <taxon>Babesiidae</taxon>
        <taxon>Babesia</taxon>
    </lineage>
</organism>
<dbReference type="Gene3D" id="3.30.420.100">
    <property type="match status" value="1"/>
</dbReference>
<dbReference type="GO" id="GO:1990904">
    <property type="term" value="C:ribonucleoprotein complex"/>
    <property type="evidence" value="ECO:0007669"/>
    <property type="project" value="UniProtKB-KW"/>
</dbReference>
<dbReference type="InterPro" id="IPR057268">
    <property type="entry name" value="Ribosomal_L18"/>
</dbReference>
<keyword evidence="2 5" id="KW-0689">Ribosomal protein</keyword>
<reference evidence="5 6" key="1">
    <citation type="submission" date="2021-06" db="EMBL/GenBank/DDBJ databases">
        <title>Genome sequence of Babesia caballi.</title>
        <authorList>
            <person name="Yamagishi J."/>
            <person name="Kidaka T."/>
            <person name="Ochi A."/>
        </authorList>
    </citation>
    <scope>NUCLEOTIDE SEQUENCE [LARGE SCALE GENOMIC DNA]</scope>
    <source>
        <strain evidence="5">USDA-D6B2</strain>
    </source>
</reference>
<feature type="signal peptide" evidence="4">
    <location>
        <begin position="1"/>
        <end position="20"/>
    </location>
</feature>
<gene>
    <name evidence="5" type="ORF">BcabD6B2_35210</name>
</gene>
<dbReference type="GO" id="GO:0005840">
    <property type="term" value="C:ribosome"/>
    <property type="evidence" value="ECO:0007669"/>
    <property type="project" value="UniProtKB-KW"/>
</dbReference>
<dbReference type="GO" id="GO:0006412">
    <property type="term" value="P:translation"/>
    <property type="evidence" value="ECO:0007669"/>
    <property type="project" value="InterPro"/>
</dbReference>
<keyword evidence="4" id="KW-0732">Signal</keyword>
<name>A0AAV4LW69_BABCB</name>
<dbReference type="SUPFAM" id="SSF53137">
    <property type="entry name" value="Translational machinery components"/>
    <property type="match status" value="1"/>
</dbReference>
<dbReference type="Pfam" id="PF00861">
    <property type="entry name" value="Ribosomal_L18p"/>
    <property type="match status" value="1"/>
</dbReference>
<accession>A0AAV4LW69</accession>
<dbReference type="RefSeq" id="XP_067716155.1">
    <property type="nucleotide sequence ID" value="XM_067860054.1"/>
</dbReference>
<evidence type="ECO:0000256" key="1">
    <source>
        <dbReference type="ARBA" id="ARBA00007116"/>
    </source>
</evidence>
<dbReference type="GeneID" id="94195567"/>
<comment type="similarity">
    <text evidence="1">Belongs to the universal ribosomal protein uL18 family.</text>
</comment>
<feature type="chain" id="PRO_5043966180" evidence="4">
    <location>
        <begin position="21"/>
        <end position="217"/>
    </location>
</feature>
<dbReference type="GO" id="GO:0003735">
    <property type="term" value="F:structural constituent of ribosome"/>
    <property type="evidence" value="ECO:0007669"/>
    <property type="project" value="InterPro"/>
</dbReference>
<evidence type="ECO:0000313" key="6">
    <source>
        <dbReference type="Proteomes" id="UP001497744"/>
    </source>
</evidence>
<evidence type="ECO:0000313" key="5">
    <source>
        <dbReference type="EMBL" id="GIX64086.1"/>
    </source>
</evidence>
<dbReference type="EMBL" id="BPLF01000003">
    <property type="protein sequence ID" value="GIX64086.1"/>
    <property type="molecule type" value="Genomic_DNA"/>
</dbReference>